<gene>
    <name evidence="7" type="ORF">HUW48_17285</name>
</gene>
<dbReference type="EMBL" id="CP055153">
    <property type="protein sequence ID" value="QMU29674.1"/>
    <property type="molecule type" value="Genomic_DNA"/>
</dbReference>
<feature type="transmembrane region" description="Helical" evidence="6">
    <location>
        <begin position="224"/>
        <end position="244"/>
    </location>
</feature>
<evidence type="ECO:0000313" key="8">
    <source>
        <dbReference type="Proteomes" id="UP000514509"/>
    </source>
</evidence>
<evidence type="ECO:0000256" key="6">
    <source>
        <dbReference type="SAM" id="Phobius"/>
    </source>
</evidence>
<feature type="transmembrane region" description="Helical" evidence="6">
    <location>
        <begin position="131"/>
        <end position="148"/>
    </location>
</feature>
<feature type="transmembrane region" description="Helical" evidence="6">
    <location>
        <begin position="251"/>
        <end position="271"/>
    </location>
</feature>
<keyword evidence="5 6" id="KW-0472">Membrane</keyword>
<comment type="subcellular location">
    <subcellularLocation>
        <location evidence="1">Membrane</location>
        <topology evidence="1">Multi-pass membrane protein</topology>
    </subcellularLocation>
</comment>
<dbReference type="Pfam" id="PF03741">
    <property type="entry name" value="TerC"/>
    <property type="match status" value="1"/>
</dbReference>
<dbReference type="PANTHER" id="PTHR30238:SF0">
    <property type="entry name" value="THYLAKOID MEMBRANE PROTEIN TERC, CHLOROPLASTIC"/>
    <property type="match status" value="1"/>
</dbReference>
<protein>
    <submittedName>
        <fullName evidence="7">TerC family protein</fullName>
    </submittedName>
</protein>
<reference evidence="7 8" key="1">
    <citation type="submission" date="2020-06" db="EMBL/GenBank/DDBJ databases">
        <authorList>
            <person name="Hwang Y.J."/>
        </authorList>
    </citation>
    <scope>NUCLEOTIDE SEQUENCE [LARGE SCALE GENOMIC DNA]</scope>
    <source>
        <strain evidence="7 8">KUDC8001</strain>
    </source>
</reference>
<keyword evidence="4 6" id="KW-1133">Transmembrane helix</keyword>
<feature type="transmembrane region" description="Helical" evidence="6">
    <location>
        <begin position="72"/>
        <end position="91"/>
    </location>
</feature>
<feature type="transmembrane region" description="Helical" evidence="6">
    <location>
        <begin position="194"/>
        <end position="218"/>
    </location>
</feature>
<keyword evidence="8" id="KW-1185">Reference proteome</keyword>
<accession>A0A7L7LAD6</accession>
<evidence type="ECO:0000256" key="4">
    <source>
        <dbReference type="ARBA" id="ARBA00022989"/>
    </source>
</evidence>
<name>A0A7L7LAD6_9BACT</name>
<dbReference type="InterPro" id="IPR022369">
    <property type="entry name" value="Integral_membrane_TerC_rswitch"/>
</dbReference>
<evidence type="ECO:0000256" key="3">
    <source>
        <dbReference type="ARBA" id="ARBA00022692"/>
    </source>
</evidence>
<proteinExistence type="inferred from homology"/>
<dbReference type="KEGG" id="add:HUW48_17285"/>
<feature type="transmembrane region" description="Helical" evidence="6">
    <location>
        <begin position="277"/>
        <end position="299"/>
    </location>
</feature>
<dbReference type="InterPro" id="IPR005496">
    <property type="entry name" value="Integral_membrane_TerC"/>
</dbReference>
<sequence>MEVNYSFWIGYNVFVLLMLALDLGVFNRKAHVVSVKEALTWSGVWICLSLIFNGLIYYWFGEHKAIEFLTGYVIEKALSVDNIFVFVLVFNYFQIPAIYQHKVLFWGILGALLMRVIFIFAGVALIEKFHWTIYLFGVFLVYTGYKMFTDKDKKMEPEKNPIIKFSRRIMPITNQLEGDKFFVTQQGKVYATPLFLVLILIEATDLIFAVDSIPAILAITQDQFIVYTSNVFAILGLRSLYFALAHVIHRFIYLSTGLAVILIFVGLKMVLIDVFKIPTFISLIVIGFIITISIVFSLLKTKDTNEPMESK</sequence>
<evidence type="ECO:0000313" key="7">
    <source>
        <dbReference type="EMBL" id="QMU29674.1"/>
    </source>
</evidence>
<dbReference type="Proteomes" id="UP000514509">
    <property type="component" value="Chromosome"/>
</dbReference>
<evidence type="ECO:0000256" key="2">
    <source>
        <dbReference type="ARBA" id="ARBA00007511"/>
    </source>
</evidence>
<dbReference type="NCBIfam" id="TIGR03718">
    <property type="entry name" value="R_switched_Alx"/>
    <property type="match status" value="1"/>
</dbReference>
<dbReference type="PANTHER" id="PTHR30238">
    <property type="entry name" value="MEMBRANE BOUND PREDICTED REDOX MODULATOR"/>
    <property type="match status" value="1"/>
</dbReference>
<comment type="similarity">
    <text evidence="2">Belongs to the TerC family.</text>
</comment>
<evidence type="ECO:0000256" key="1">
    <source>
        <dbReference type="ARBA" id="ARBA00004141"/>
    </source>
</evidence>
<evidence type="ECO:0000256" key="5">
    <source>
        <dbReference type="ARBA" id="ARBA00023136"/>
    </source>
</evidence>
<dbReference type="RefSeq" id="WP_182412134.1">
    <property type="nucleotide sequence ID" value="NZ_CP055153.1"/>
</dbReference>
<dbReference type="AlphaFoldDB" id="A0A7L7LAD6"/>
<organism evidence="7 8">
    <name type="scientific">Adhaeribacter radiodurans</name>
    <dbReference type="NCBI Taxonomy" id="2745197"/>
    <lineage>
        <taxon>Bacteria</taxon>
        <taxon>Pseudomonadati</taxon>
        <taxon>Bacteroidota</taxon>
        <taxon>Cytophagia</taxon>
        <taxon>Cytophagales</taxon>
        <taxon>Hymenobacteraceae</taxon>
        <taxon>Adhaeribacter</taxon>
    </lineage>
</organism>
<feature type="transmembrane region" description="Helical" evidence="6">
    <location>
        <begin position="38"/>
        <end position="60"/>
    </location>
</feature>
<dbReference type="GO" id="GO:0016020">
    <property type="term" value="C:membrane"/>
    <property type="evidence" value="ECO:0007669"/>
    <property type="project" value="UniProtKB-SubCell"/>
</dbReference>
<feature type="transmembrane region" description="Helical" evidence="6">
    <location>
        <begin position="6"/>
        <end position="26"/>
    </location>
</feature>
<keyword evidence="3 6" id="KW-0812">Transmembrane</keyword>
<feature type="transmembrane region" description="Helical" evidence="6">
    <location>
        <begin position="103"/>
        <end position="125"/>
    </location>
</feature>
<reference evidence="7 8" key="2">
    <citation type="submission" date="2020-08" db="EMBL/GenBank/DDBJ databases">
        <title>Adhaeribacter dokdonensis sp. nov., isolated from the rhizosphere of Elymus tsukushiensis, a plant native to the Dokdo Islands, Republic of Korea.</title>
        <authorList>
            <person name="Ghim S.Y."/>
        </authorList>
    </citation>
    <scope>NUCLEOTIDE SEQUENCE [LARGE SCALE GENOMIC DNA]</scope>
    <source>
        <strain evidence="7 8">KUDC8001</strain>
    </source>
</reference>